<comment type="caution">
    <text evidence="1">The sequence shown here is derived from an EMBL/GenBank/DDBJ whole genome shotgun (WGS) entry which is preliminary data.</text>
</comment>
<dbReference type="PANTHER" id="PTHR46481">
    <property type="entry name" value="ZINC FINGER BED DOMAIN-CONTAINING PROTEIN 4"/>
    <property type="match status" value="1"/>
</dbReference>
<protein>
    <recommendedName>
        <fullName evidence="3">Zinc finger BED domain-containing 1-like protein</fullName>
    </recommendedName>
</protein>
<organism evidence="1 2">
    <name type="scientific">Cirrhinus molitorella</name>
    <name type="common">mud carp</name>
    <dbReference type="NCBI Taxonomy" id="172907"/>
    <lineage>
        <taxon>Eukaryota</taxon>
        <taxon>Metazoa</taxon>
        <taxon>Chordata</taxon>
        <taxon>Craniata</taxon>
        <taxon>Vertebrata</taxon>
        <taxon>Euteleostomi</taxon>
        <taxon>Actinopterygii</taxon>
        <taxon>Neopterygii</taxon>
        <taxon>Teleostei</taxon>
        <taxon>Ostariophysi</taxon>
        <taxon>Cypriniformes</taxon>
        <taxon>Cyprinidae</taxon>
        <taxon>Labeoninae</taxon>
        <taxon>Labeonini</taxon>
        <taxon>Cirrhinus</taxon>
    </lineage>
</organism>
<gene>
    <name evidence="1" type="ORF">QQF64_035844</name>
</gene>
<dbReference type="PANTHER" id="PTHR46481:SF9">
    <property type="entry name" value="ZINC FINGER BED DOMAIN-CONTAINING PROTEIN 1-LIKE"/>
    <property type="match status" value="1"/>
</dbReference>
<evidence type="ECO:0008006" key="3">
    <source>
        <dbReference type="Google" id="ProtNLM"/>
    </source>
</evidence>
<accession>A0ABR3NGX1</accession>
<dbReference type="Proteomes" id="UP001558613">
    <property type="component" value="Unassembled WGS sequence"/>
</dbReference>
<keyword evidence="2" id="KW-1185">Reference proteome</keyword>
<dbReference type="InterPro" id="IPR052035">
    <property type="entry name" value="ZnF_BED_domain_contain"/>
</dbReference>
<dbReference type="EMBL" id="JAYMGO010000004">
    <property type="protein sequence ID" value="KAL1276221.1"/>
    <property type="molecule type" value="Genomic_DNA"/>
</dbReference>
<proteinExistence type="predicted"/>
<reference evidence="1 2" key="1">
    <citation type="submission" date="2023-09" db="EMBL/GenBank/DDBJ databases">
        <authorList>
            <person name="Wang M."/>
        </authorList>
    </citation>
    <scope>NUCLEOTIDE SEQUENCE [LARGE SCALE GENOMIC DNA]</scope>
    <source>
        <strain evidence="1">GT-2023</strain>
        <tissue evidence="1">Liver</tissue>
    </source>
</reference>
<sequence length="209" mass="23862">MLWVCAKSLSSVSATVRKRELSEVQKLLCLPDYKLKTECSTRWRSRQAMVGRMLEQQAAIIHVLSSDRKARHLLPTWQDLEVLEAVDKTLTPLADFTDALSGEQYVSISSVKPALHLFQSSVLAVKEDDSDLICTIKSKIVRYLEEKYNDQKTQDLDTATTLDPRFKMTYVNEDNKTAVQNKLQDETSKLTTVEVNLAIYFLCITMYCD</sequence>
<dbReference type="InterPro" id="IPR012337">
    <property type="entry name" value="RNaseH-like_sf"/>
</dbReference>
<dbReference type="SUPFAM" id="SSF53098">
    <property type="entry name" value="Ribonuclease H-like"/>
    <property type="match status" value="1"/>
</dbReference>
<name>A0ABR3NGX1_9TELE</name>
<evidence type="ECO:0000313" key="2">
    <source>
        <dbReference type="Proteomes" id="UP001558613"/>
    </source>
</evidence>
<evidence type="ECO:0000313" key="1">
    <source>
        <dbReference type="EMBL" id="KAL1276221.1"/>
    </source>
</evidence>